<organism evidence="2 3">
    <name type="scientific">Lithocarpus litseifolius</name>
    <dbReference type="NCBI Taxonomy" id="425828"/>
    <lineage>
        <taxon>Eukaryota</taxon>
        <taxon>Viridiplantae</taxon>
        <taxon>Streptophyta</taxon>
        <taxon>Embryophyta</taxon>
        <taxon>Tracheophyta</taxon>
        <taxon>Spermatophyta</taxon>
        <taxon>Magnoliopsida</taxon>
        <taxon>eudicotyledons</taxon>
        <taxon>Gunneridae</taxon>
        <taxon>Pentapetalae</taxon>
        <taxon>rosids</taxon>
        <taxon>fabids</taxon>
        <taxon>Fagales</taxon>
        <taxon>Fagaceae</taxon>
        <taxon>Lithocarpus</taxon>
    </lineage>
</organism>
<sequence length="114" mass="12886">MSYSPAAHLFLLPLNDCRFLLSQFQHFKVIHVYREANRVANKLAKEGCSCPFDFDILDCPNSEELCNILCSDASGLYTLRRNATTLSGLKFGAADDNLIRPNKDQLNFSRTQLI</sequence>
<reference evidence="2 3" key="1">
    <citation type="submission" date="2024-01" db="EMBL/GenBank/DDBJ databases">
        <title>A telomere-to-telomere, gap-free genome of sweet tea (Lithocarpus litseifolius).</title>
        <authorList>
            <person name="Zhou J."/>
        </authorList>
    </citation>
    <scope>NUCLEOTIDE SEQUENCE [LARGE SCALE GENOMIC DNA]</scope>
    <source>
        <strain evidence="2">Zhou-2022a</strain>
        <tissue evidence="2">Leaf</tissue>
    </source>
</reference>
<evidence type="ECO:0000313" key="3">
    <source>
        <dbReference type="Proteomes" id="UP001459277"/>
    </source>
</evidence>
<evidence type="ECO:0000313" key="2">
    <source>
        <dbReference type="EMBL" id="KAK9994932.1"/>
    </source>
</evidence>
<accession>A0AAW2CA09</accession>
<dbReference type="GO" id="GO:0004523">
    <property type="term" value="F:RNA-DNA hybrid ribonuclease activity"/>
    <property type="evidence" value="ECO:0007669"/>
    <property type="project" value="InterPro"/>
</dbReference>
<dbReference type="GO" id="GO:0003676">
    <property type="term" value="F:nucleic acid binding"/>
    <property type="evidence" value="ECO:0007669"/>
    <property type="project" value="InterPro"/>
</dbReference>
<name>A0AAW2CA09_9ROSI</name>
<gene>
    <name evidence="2" type="ORF">SO802_024635</name>
</gene>
<dbReference type="InterPro" id="IPR002156">
    <property type="entry name" value="RNaseH_domain"/>
</dbReference>
<feature type="domain" description="RNase H type-1" evidence="1">
    <location>
        <begin position="14"/>
        <end position="46"/>
    </location>
</feature>
<keyword evidence="3" id="KW-1185">Reference proteome</keyword>
<evidence type="ECO:0000259" key="1">
    <source>
        <dbReference type="Pfam" id="PF13456"/>
    </source>
</evidence>
<dbReference type="Proteomes" id="UP001459277">
    <property type="component" value="Unassembled WGS sequence"/>
</dbReference>
<dbReference type="AlphaFoldDB" id="A0AAW2CA09"/>
<dbReference type="Pfam" id="PF13456">
    <property type="entry name" value="RVT_3"/>
    <property type="match status" value="1"/>
</dbReference>
<comment type="caution">
    <text evidence="2">The sequence shown here is derived from an EMBL/GenBank/DDBJ whole genome shotgun (WGS) entry which is preliminary data.</text>
</comment>
<dbReference type="EMBL" id="JAZDWU010000008">
    <property type="protein sequence ID" value="KAK9994932.1"/>
    <property type="molecule type" value="Genomic_DNA"/>
</dbReference>
<proteinExistence type="predicted"/>
<protein>
    <recommendedName>
        <fullName evidence="1">RNase H type-1 domain-containing protein</fullName>
    </recommendedName>
</protein>